<sequence length="212" mass="22959">MSTDHRPIRLLLVRHAPVTGIAPGCCYGALDLAADPAATQRAAAAVAAQLAPGTPVWSSSRRRARLLGEALRALRPDLGPMRADARLDELDFGRWEGQPWAAIDRTEFDAWMADFAHTRVGGGESVAQLLARVAVAADAVAEEVRAQPRTGAEGLAPDAVWITHAGVIRALDWLCTRRWELPQAADWPRLALDFGAAVERSWMPRFQPKSGS</sequence>
<protein>
    <submittedName>
        <fullName evidence="1">Alpha-ribazole phosphatase</fullName>
    </submittedName>
</protein>
<dbReference type="EMBL" id="RKQL01000002">
    <property type="protein sequence ID" value="RPE70628.1"/>
    <property type="molecule type" value="Genomic_DNA"/>
</dbReference>
<dbReference type="SMART" id="SM00855">
    <property type="entry name" value="PGAM"/>
    <property type="match status" value="1"/>
</dbReference>
<comment type="caution">
    <text evidence="1">The sequence shown here is derived from an EMBL/GenBank/DDBJ whole genome shotgun (WGS) entry which is preliminary data.</text>
</comment>
<evidence type="ECO:0000313" key="1">
    <source>
        <dbReference type="EMBL" id="RPE70628.1"/>
    </source>
</evidence>
<reference evidence="1 2" key="1">
    <citation type="submission" date="2018-11" db="EMBL/GenBank/DDBJ databases">
        <title>Genomic Encyclopedia of Type Strains, Phase IV (KMG-IV): sequencing the most valuable type-strain genomes for metagenomic binning, comparative biology and taxonomic classification.</title>
        <authorList>
            <person name="Goeker M."/>
        </authorList>
    </citation>
    <scope>NUCLEOTIDE SEQUENCE [LARGE SCALE GENOMIC DNA]</scope>
    <source>
        <strain evidence="1 2">DSM 101684</strain>
    </source>
</reference>
<dbReference type="Proteomes" id="UP000272193">
    <property type="component" value="Unassembled WGS sequence"/>
</dbReference>
<dbReference type="Gene3D" id="3.40.50.1240">
    <property type="entry name" value="Phosphoglycerate mutase-like"/>
    <property type="match status" value="1"/>
</dbReference>
<dbReference type="AlphaFoldDB" id="A0A3N4UKX8"/>
<proteinExistence type="predicted"/>
<dbReference type="Pfam" id="PF00300">
    <property type="entry name" value="His_Phos_1"/>
    <property type="match status" value="1"/>
</dbReference>
<keyword evidence="2" id="KW-1185">Reference proteome</keyword>
<accession>A0A3N4UKX8</accession>
<dbReference type="RefSeq" id="WP_124221406.1">
    <property type="nucleotide sequence ID" value="NZ_RKQL01000002.1"/>
</dbReference>
<dbReference type="InterPro" id="IPR029033">
    <property type="entry name" value="His_PPase_superfam"/>
</dbReference>
<organism evidence="1 2">
    <name type="scientific">Tibeticola sediminis</name>
    <dbReference type="NCBI Taxonomy" id="1917811"/>
    <lineage>
        <taxon>Bacteria</taxon>
        <taxon>Pseudomonadati</taxon>
        <taxon>Pseudomonadota</taxon>
        <taxon>Betaproteobacteria</taxon>
        <taxon>Burkholderiales</taxon>
        <taxon>Comamonadaceae</taxon>
        <taxon>Tibeticola</taxon>
    </lineage>
</organism>
<evidence type="ECO:0000313" key="2">
    <source>
        <dbReference type="Proteomes" id="UP000272193"/>
    </source>
</evidence>
<dbReference type="OrthoDB" id="5296884at2"/>
<dbReference type="InterPro" id="IPR013078">
    <property type="entry name" value="His_Pase_superF_clade-1"/>
</dbReference>
<dbReference type="SUPFAM" id="SSF53254">
    <property type="entry name" value="Phosphoglycerate mutase-like"/>
    <property type="match status" value="1"/>
</dbReference>
<name>A0A3N4UKX8_9BURK</name>
<gene>
    <name evidence="1" type="ORF">EDC62_1111</name>
</gene>